<dbReference type="Gene3D" id="1.10.10.250">
    <property type="entry name" value="Ribosomal protein L11, C-terminal domain"/>
    <property type="match status" value="1"/>
</dbReference>
<dbReference type="GO" id="GO:0005762">
    <property type="term" value="C:mitochondrial large ribosomal subunit"/>
    <property type="evidence" value="ECO:0007669"/>
    <property type="project" value="TreeGrafter"/>
</dbReference>
<organism evidence="11">
    <name type="scientific">Daphnia hispanica</name>
    <dbReference type="NCBI Taxonomy" id="575233"/>
    <lineage>
        <taxon>Eukaryota</taxon>
        <taxon>Metazoa</taxon>
        <taxon>Ecdysozoa</taxon>
        <taxon>Arthropoda</taxon>
        <taxon>Crustacea</taxon>
        <taxon>Branchiopoda</taxon>
        <taxon>Diplostraca</taxon>
        <taxon>Cladocera</taxon>
        <taxon>Anomopoda</taxon>
        <taxon>Daphniidae</taxon>
        <taxon>Daphnia</taxon>
    </lineage>
</organism>
<dbReference type="HAMAP" id="MF_00736">
    <property type="entry name" value="Ribosomal_uL11"/>
    <property type="match status" value="1"/>
</dbReference>
<keyword evidence="3 7" id="KW-0687">Ribonucleoprotein</keyword>
<evidence type="ECO:0000256" key="7">
    <source>
        <dbReference type="RuleBase" id="RU003978"/>
    </source>
</evidence>
<dbReference type="InterPro" id="IPR000911">
    <property type="entry name" value="Ribosomal_uL11"/>
</dbReference>
<gene>
    <name evidence="11" type="primary">EOG090X0I63</name>
</gene>
<evidence type="ECO:0000256" key="1">
    <source>
        <dbReference type="ARBA" id="ARBA00010537"/>
    </source>
</evidence>
<evidence type="ECO:0000259" key="9">
    <source>
        <dbReference type="Pfam" id="PF00298"/>
    </source>
</evidence>
<evidence type="ECO:0000256" key="2">
    <source>
        <dbReference type="ARBA" id="ARBA00022980"/>
    </source>
</evidence>
<comment type="subunit">
    <text evidence="4">Component of the mitochondrial ribosome large subunit (39S) which comprises a 16S rRNA and about 50 distinct proteins.</text>
</comment>
<dbReference type="NCBIfam" id="TIGR01632">
    <property type="entry name" value="L11_bact"/>
    <property type="match status" value="1"/>
</dbReference>
<dbReference type="CDD" id="cd00349">
    <property type="entry name" value="Ribosomal_L11"/>
    <property type="match status" value="1"/>
</dbReference>
<sequence>MSKVAKKIVKAVGKKSVITKINHGNRMETYIPSGKAVAGPPLGPQLGQKNVNIAAFCKEFNERTKEYKEGIPLPCRVTVNTDRTFDLIINQPPVSFFLKQAAGIQRAAMKPTHEVAGKVTLKHVYEIAKIKQQDSTQSFLSLETICKQIISTARTCGIEVVPKLDAREYGDFLEQRKQIVEEELKELQAKKEARMLRTA</sequence>
<dbReference type="GO" id="GO:0070180">
    <property type="term" value="F:large ribosomal subunit rRNA binding"/>
    <property type="evidence" value="ECO:0007669"/>
    <property type="project" value="TreeGrafter"/>
</dbReference>
<dbReference type="Pfam" id="PF00298">
    <property type="entry name" value="Ribosomal_L11"/>
    <property type="match status" value="1"/>
</dbReference>
<dbReference type="FunFam" id="1.10.10.250:FF:000003">
    <property type="entry name" value="Mitochondrial ribosomal protein L11"/>
    <property type="match status" value="1"/>
</dbReference>
<feature type="coiled-coil region" evidence="8">
    <location>
        <begin position="170"/>
        <end position="197"/>
    </location>
</feature>
<evidence type="ECO:0000256" key="6">
    <source>
        <dbReference type="ARBA" id="ARBA00041455"/>
    </source>
</evidence>
<keyword evidence="8" id="KW-0175">Coiled coil</keyword>
<dbReference type="InterPro" id="IPR020784">
    <property type="entry name" value="Ribosomal_uL11_N"/>
</dbReference>
<name>A0A4Y7M8S2_9CRUS</name>
<dbReference type="PANTHER" id="PTHR11661">
    <property type="entry name" value="60S RIBOSOMAL PROTEIN L12"/>
    <property type="match status" value="1"/>
</dbReference>
<evidence type="ECO:0000256" key="5">
    <source>
        <dbReference type="ARBA" id="ARBA00040104"/>
    </source>
</evidence>
<accession>A0A4Y7M8S2</accession>
<comment type="similarity">
    <text evidence="1 7">Belongs to the universal ribosomal protein uL11 family.</text>
</comment>
<dbReference type="Gene3D" id="3.30.1550.10">
    <property type="entry name" value="Ribosomal protein L11/L12, N-terminal domain"/>
    <property type="match status" value="1"/>
</dbReference>
<feature type="domain" description="Large ribosomal subunit protein uL11 N-terminal" evidence="10">
    <location>
        <begin position="28"/>
        <end position="85"/>
    </location>
</feature>
<dbReference type="InterPro" id="IPR006519">
    <property type="entry name" value="Ribosomal_uL11_bac-typ"/>
</dbReference>
<dbReference type="InterPro" id="IPR020783">
    <property type="entry name" value="Ribosomal_uL11_C"/>
</dbReference>
<keyword evidence="2 7" id="KW-0689">Ribosomal protein</keyword>
<evidence type="ECO:0000256" key="4">
    <source>
        <dbReference type="ARBA" id="ARBA00038782"/>
    </source>
</evidence>
<dbReference type="Pfam" id="PF03946">
    <property type="entry name" value="Ribosomal_L11_N"/>
    <property type="match status" value="1"/>
</dbReference>
<dbReference type="InterPro" id="IPR036769">
    <property type="entry name" value="Ribosomal_uL11_C_sf"/>
</dbReference>
<evidence type="ECO:0000256" key="8">
    <source>
        <dbReference type="SAM" id="Coils"/>
    </source>
</evidence>
<evidence type="ECO:0000313" key="11">
    <source>
        <dbReference type="EMBL" id="SVE76129.1"/>
    </source>
</evidence>
<protein>
    <recommendedName>
        <fullName evidence="5">Large ribosomal subunit protein uL11m</fullName>
    </recommendedName>
    <alternativeName>
        <fullName evidence="6">39S ribosomal protein L11, mitochondrial</fullName>
    </alternativeName>
</protein>
<feature type="domain" description="Large ribosomal subunit protein uL11 C-terminal" evidence="9">
    <location>
        <begin position="91"/>
        <end position="160"/>
    </location>
</feature>
<dbReference type="InterPro" id="IPR036796">
    <property type="entry name" value="Ribosomal_uL11_N_sf"/>
</dbReference>
<dbReference type="PANTHER" id="PTHR11661:SF1">
    <property type="entry name" value="LARGE RIBOSOMAL SUBUNIT PROTEIN UL11M"/>
    <property type="match status" value="1"/>
</dbReference>
<evidence type="ECO:0000259" key="10">
    <source>
        <dbReference type="Pfam" id="PF03946"/>
    </source>
</evidence>
<dbReference type="GO" id="GO:0003735">
    <property type="term" value="F:structural constituent of ribosome"/>
    <property type="evidence" value="ECO:0007669"/>
    <property type="project" value="InterPro"/>
</dbReference>
<evidence type="ECO:0000256" key="3">
    <source>
        <dbReference type="ARBA" id="ARBA00023274"/>
    </source>
</evidence>
<dbReference type="EMBL" id="LR006510">
    <property type="protein sequence ID" value="SVE76129.1"/>
    <property type="molecule type" value="mRNA"/>
</dbReference>
<dbReference type="GO" id="GO:0006412">
    <property type="term" value="P:translation"/>
    <property type="evidence" value="ECO:0007669"/>
    <property type="project" value="InterPro"/>
</dbReference>
<dbReference type="SMART" id="SM00649">
    <property type="entry name" value="RL11"/>
    <property type="match status" value="1"/>
</dbReference>
<dbReference type="SUPFAM" id="SSF46906">
    <property type="entry name" value="Ribosomal protein L11, C-terminal domain"/>
    <property type="match status" value="1"/>
</dbReference>
<proteinExistence type="evidence at transcript level"/>
<reference evidence="11" key="1">
    <citation type="submission" date="2018-08" db="EMBL/GenBank/DDBJ databases">
        <authorList>
            <person name="Cornetti L."/>
        </authorList>
    </citation>
    <scope>NUCLEOTIDE SEQUENCE</scope>
    <source>
        <strain evidence="11">PT-GA-1</strain>
    </source>
</reference>
<dbReference type="SUPFAM" id="SSF54747">
    <property type="entry name" value="Ribosomal L11/L12e N-terminal domain"/>
    <property type="match status" value="1"/>
</dbReference>
<dbReference type="AlphaFoldDB" id="A0A4Y7M8S2"/>